<dbReference type="CDD" id="cd18548">
    <property type="entry name" value="ABC_6TM_Tm287_like"/>
    <property type="match status" value="1"/>
</dbReference>
<dbReference type="SUPFAM" id="SSF52540">
    <property type="entry name" value="P-loop containing nucleoside triphosphate hydrolases"/>
    <property type="match status" value="1"/>
</dbReference>
<organism evidence="12 13">
    <name type="scientific">Capillibacterium thermochitinicola</name>
    <dbReference type="NCBI Taxonomy" id="2699427"/>
    <lineage>
        <taxon>Bacteria</taxon>
        <taxon>Bacillati</taxon>
        <taxon>Bacillota</taxon>
        <taxon>Capillibacterium</taxon>
    </lineage>
</organism>
<dbReference type="GO" id="GO:0005524">
    <property type="term" value="F:ATP binding"/>
    <property type="evidence" value="ECO:0007669"/>
    <property type="project" value="UniProtKB-KW"/>
</dbReference>
<feature type="transmembrane region" description="Helical" evidence="9">
    <location>
        <begin position="156"/>
        <end position="175"/>
    </location>
</feature>
<evidence type="ECO:0000313" key="13">
    <source>
        <dbReference type="Proteomes" id="UP000657177"/>
    </source>
</evidence>
<dbReference type="Gene3D" id="1.20.1560.10">
    <property type="entry name" value="ABC transporter type 1, transmembrane domain"/>
    <property type="match status" value="1"/>
</dbReference>
<dbReference type="InterPro" id="IPR027417">
    <property type="entry name" value="P-loop_NTPase"/>
</dbReference>
<feature type="domain" description="ABC transporter" evidence="10">
    <location>
        <begin position="332"/>
        <end position="568"/>
    </location>
</feature>
<dbReference type="PROSITE" id="PS00211">
    <property type="entry name" value="ABC_TRANSPORTER_1"/>
    <property type="match status" value="1"/>
</dbReference>
<keyword evidence="8 9" id="KW-0472">Membrane</keyword>
<keyword evidence="4 9" id="KW-0812">Transmembrane</keyword>
<evidence type="ECO:0000256" key="2">
    <source>
        <dbReference type="ARBA" id="ARBA00022448"/>
    </source>
</evidence>
<reference evidence="12" key="1">
    <citation type="submission" date="2020-06" db="EMBL/GenBank/DDBJ databases">
        <title>Novel chitinolytic bacterium.</title>
        <authorList>
            <person name="Ungkulpasvich U."/>
            <person name="Kosugi A."/>
            <person name="Uke A."/>
        </authorList>
    </citation>
    <scope>NUCLEOTIDE SEQUENCE</scope>
    <source>
        <strain evidence="12">UUS1-1</strain>
    </source>
</reference>
<feature type="transmembrane region" description="Helical" evidence="9">
    <location>
        <begin position="130"/>
        <end position="150"/>
    </location>
</feature>
<dbReference type="PROSITE" id="PS50929">
    <property type="entry name" value="ABC_TM1F"/>
    <property type="match status" value="1"/>
</dbReference>
<dbReference type="InterPro" id="IPR017871">
    <property type="entry name" value="ABC_transporter-like_CS"/>
</dbReference>
<evidence type="ECO:0000256" key="3">
    <source>
        <dbReference type="ARBA" id="ARBA00022475"/>
    </source>
</evidence>
<dbReference type="SMART" id="SM00382">
    <property type="entry name" value="AAA"/>
    <property type="match status" value="1"/>
</dbReference>
<keyword evidence="5" id="KW-0547">Nucleotide-binding</keyword>
<keyword evidence="13" id="KW-1185">Reference proteome</keyword>
<gene>
    <name evidence="12" type="ORF">G5B42_03895</name>
</gene>
<dbReference type="GO" id="GO:0016887">
    <property type="term" value="F:ATP hydrolysis activity"/>
    <property type="evidence" value="ECO:0007669"/>
    <property type="project" value="InterPro"/>
</dbReference>
<evidence type="ECO:0000256" key="9">
    <source>
        <dbReference type="SAM" id="Phobius"/>
    </source>
</evidence>
<evidence type="ECO:0000256" key="1">
    <source>
        <dbReference type="ARBA" id="ARBA00004651"/>
    </source>
</evidence>
<accession>A0A8J6I0Z2</accession>
<dbReference type="RefSeq" id="WP_181339141.1">
    <property type="nucleotide sequence ID" value="NZ_JAAKDE010000007.1"/>
</dbReference>
<evidence type="ECO:0000259" key="10">
    <source>
        <dbReference type="PROSITE" id="PS50893"/>
    </source>
</evidence>
<keyword evidence="3" id="KW-1003">Cell membrane</keyword>
<dbReference type="Gene3D" id="3.40.50.300">
    <property type="entry name" value="P-loop containing nucleotide triphosphate hydrolases"/>
    <property type="match status" value="1"/>
</dbReference>
<comment type="caution">
    <text evidence="12">The sequence shown here is derived from an EMBL/GenBank/DDBJ whole genome shotgun (WGS) entry which is preliminary data.</text>
</comment>
<name>A0A8J6I0Z2_9FIRM</name>
<dbReference type="Pfam" id="PF00664">
    <property type="entry name" value="ABC_membrane"/>
    <property type="match status" value="1"/>
</dbReference>
<dbReference type="GO" id="GO:0005886">
    <property type="term" value="C:plasma membrane"/>
    <property type="evidence" value="ECO:0007669"/>
    <property type="project" value="UniProtKB-SubCell"/>
</dbReference>
<evidence type="ECO:0000256" key="4">
    <source>
        <dbReference type="ARBA" id="ARBA00022692"/>
    </source>
</evidence>
<dbReference type="SUPFAM" id="SSF90123">
    <property type="entry name" value="ABC transporter transmembrane region"/>
    <property type="match status" value="1"/>
</dbReference>
<feature type="transmembrane region" description="Helical" evidence="9">
    <location>
        <begin position="246"/>
        <end position="264"/>
    </location>
</feature>
<dbReference type="GO" id="GO:0015421">
    <property type="term" value="F:ABC-type oligopeptide transporter activity"/>
    <property type="evidence" value="ECO:0007669"/>
    <property type="project" value="TreeGrafter"/>
</dbReference>
<evidence type="ECO:0000256" key="7">
    <source>
        <dbReference type="ARBA" id="ARBA00022989"/>
    </source>
</evidence>
<dbReference type="InterPro" id="IPR003439">
    <property type="entry name" value="ABC_transporter-like_ATP-bd"/>
</dbReference>
<protein>
    <submittedName>
        <fullName evidence="12">ABC transporter ATP-binding protein</fullName>
    </submittedName>
</protein>
<evidence type="ECO:0000313" key="12">
    <source>
        <dbReference type="EMBL" id="MBA2132684.1"/>
    </source>
</evidence>
<dbReference type="Pfam" id="PF00005">
    <property type="entry name" value="ABC_tran"/>
    <property type="match status" value="1"/>
</dbReference>
<keyword evidence="6 12" id="KW-0067">ATP-binding</keyword>
<dbReference type="InterPro" id="IPR011527">
    <property type="entry name" value="ABC1_TM_dom"/>
</dbReference>
<dbReference type="Proteomes" id="UP000657177">
    <property type="component" value="Unassembled WGS sequence"/>
</dbReference>
<evidence type="ECO:0000256" key="5">
    <source>
        <dbReference type="ARBA" id="ARBA00022741"/>
    </source>
</evidence>
<feature type="domain" description="ABC transmembrane type-1" evidence="11">
    <location>
        <begin position="17"/>
        <end position="298"/>
    </location>
</feature>
<comment type="subcellular location">
    <subcellularLocation>
        <location evidence="1">Cell membrane</location>
        <topology evidence="1">Multi-pass membrane protein</topology>
    </subcellularLocation>
</comment>
<feature type="transmembrane region" description="Helical" evidence="9">
    <location>
        <begin position="276"/>
        <end position="297"/>
    </location>
</feature>
<keyword evidence="7 9" id="KW-1133">Transmembrane helix</keyword>
<dbReference type="InterPro" id="IPR036640">
    <property type="entry name" value="ABC1_TM_sf"/>
</dbReference>
<dbReference type="AlphaFoldDB" id="A0A8J6I0Z2"/>
<evidence type="ECO:0000256" key="8">
    <source>
        <dbReference type="ARBA" id="ARBA00023136"/>
    </source>
</evidence>
<dbReference type="EMBL" id="JAAKDE010000007">
    <property type="protein sequence ID" value="MBA2132684.1"/>
    <property type="molecule type" value="Genomic_DNA"/>
</dbReference>
<evidence type="ECO:0000256" key="6">
    <source>
        <dbReference type="ARBA" id="ARBA00022840"/>
    </source>
</evidence>
<keyword evidence="2" id="KW-0813">Transport</keyword>
<proteinExistence type="predicted"/>
<dbReference type="FunFam" id="3.40.50.300:FF:000221">
    <property type="entry name" value="Multidrug ABC transporter ATP-binding protein"/>
    <property type="match status" value="1"/>
</dbReference>
<evidence type="ECO:0000259" key="11">
    <source>
        <dbReference type="PROSITE" id="PS50929"/>
    </source>
</evidence>
<dbReference type="PROSITE" id="PS50893">
    <property type="entry name" value="ABC_TRANSPORTER_2"/>
    <property type="match status" value="1"/>
</dbReference>
<sequence length="580" mass="64251">MIRQLLKSVGEYKKASVLAPLFVTGEVILEVLIPFLVAGLIDRGIMGGRMDVILQLGVALIIAALFSLAFGVLSGIYAARASAGFAANLRKRLYYAVQDFSFANIDRFSAASLVTRLTTDVTHVQYAYQMVIRVAVRSPLMLLFSLFMAFQVNPRLSLVFLLVIPFLGLGLYLIIRWSLPVFKRIFQAYDRLNRVVQENLRGIRVVKAFVREEHEKEKFNRVSAAIYSNFIKAEKILALNAPLMQFSVYVCLLFLSWVGARMIVATAMTTGQLVSLFSYTLQILMSLMMLSMVFVMITIARASVERIVEVLSEESDLKNPDHPVLEVKNGDIRFVNVGFSYTNDPDNLCLSGVNLEIKAGQTVGIIGGTGSGKTTLVQLIPRLYDVTAGAVLVGGVDVRDYDLRAFREQVAVVLQKNVLFSGTIKENLRWGNKNATDEELVAACRLAQADAFIRSFPDGYDTRLEQGGVNLSGGQRQRLCIARALLKKPKILILDDSTSAVDMKTEALIRKALRELLPGTTKVIIAQRVASVMDADQIIVMDHGRVVAVGTHDELLQTNRIYQEVYTSQRQGRGDGHDVA</sequence>
<feature type="transmembrane region" description="Helical" evidence="9">
    <location>
        <begin position="21"/>
        <end position="41"/>
    </location>
</feature>
<dbReference type="InterPro" id="IPR039421">
    <property type="entry name" value="Type_1_exporter"/>
</dbReference>
<dbReference type="InterPro" id="IPR003593">
    <property type="entry name" value="AAA+_ATPase"/>
</dbReference>
<dbReference type="PANTHER" id="PTHR43394">
    <property type="entry name" value="ATP-DEPENDENT PERMEASE MDL1, MITOCHONDRIAL"/>
    <property type="match status" value="1"/>
</dbReference>
<feature type="transmembrane region" description="Helical" evidence="9">
    <location>
        <begin position="53"/>
        <end position="79"/>
    </location>
</feature>
<dbReference type="PANTHER" id="PTHR43394:SF1">
    <property type="entry name" value="ATP-BINDING CASSETTE SUB-FAMILY B MEMBER 10, MITOCHONDRIAL"/>
    <property type="match status" value="1"/>
</dbReference>